<sequence length="184" mass="20184">MVKMRLSMSSVFRRILQVGTLGIALLGVGEGMLSPNSATAAEQIILKYGPMRAPVSVADLSRFAQTGDMSFALRSYMGLSNQNPDEVRTHLNRSISVSPRFLDRALNNRLGKRVLDEMGEMIQTPSGQLGGQALRASLILSAAEDGQISIVELIENYPAQTIEVDVQSLIRVYNKLSFLEKLPF</sequence>
<dbReference type="Proteomes" id="UP000010367">
    <property type="component" value="Chromosome"/>
</dbReference>
<name>K9TQQ1_9CYAN</name>
<keyword evidence="3" id="KW-1185">Reference proteome</keyword>
<evidence type="ECO:0000313" key="2">
    <source>
        <dbReference type="EMBL" id="AFY85187.1"/>
    </source>
</evidence>
<organism evidence="2 3">
    <name type="scientific">Oscillatoria acuminata PCC 6304</name>
    <dbReference type="NCBI Taxonomy" id="56110"/>
    <lineage>
        <taxon>Bacteria</taxon>
        <taxon>Bacillati</taxon>
        <taxon>Cyanobacteriota</taxon>
        <taxon>Cyanophyceae</taxon>
        <taxon>Oscillatoriophycideae</taxon>
        <taxon>Oscillatoriales</taxon>
        <taxon>Oscillatoriaceae</taxon>
        <taxon>Oscillatoria</taxon>
    </lineage>
</organism>
<reference evidence="2 3" key="1">
    <citation type="submission" date="2012-06" db="EMBL/GenBank/DDBJ databases">
        <title>Finished chromosome of genome of Oscillatoria acuminata PCC 6304.</title>
        <authorList>
            <consortium name="US DOE Joint Genome Institute"/>
            <person name="Gugger M."/>
            <person name="Coursin T."/>
            <person name="Rippka R."/>
            <person name="Tandeau De Marsac N."/>
            <person name="Huntemann M."/>
            <person name="Wei C.-L."/>
            <person name="Han J."/>
            <person name="Detter J.C."/>
            <person name="Han C."/>
            <person name="Tapia R."/>
            <person name="Davenport K."/>
            <person name="Daligault H."/>
            <person name="Erkkila T."/>
            <person name="Gu W."/>
            <person name="Munk A.C.C."/>
            <person name="Teshima H."/>
            <person name="Xu Y."/>
            <person name="Chain P."/>
            <person name="Chen A."/>
            <person name="Krypides N."/>
            <person name="Mavromatis K."/>
            <person name="Markowitz V."/>
            <person name="Szeto E."/>
            <person name="Ivanova N."/>
            <person name="Mikhailova N."/>
            <person name="Ovchinnikova G."/>
            <person name="Pagani I."/>
            <person name="Pati A."/>
            <person name="Goodwin L."/>
            <person name="Peters L."/>
            <person name="Pitluck S."/>
            <person name="Woyke T."/>
            <person name="Kerfeld C."/>
        </authorList>
    </citation>
    <scope>NUCLEOTIDE SEQUENCE [LARGE SCALE GENOMIC DNA]</scope>
    <source>
        <strain evidence="2 3">PCC 6304</strain>
    </source>
</reference>
<dbReference type="STRING" id="56110.Oscil6304_5712"/>
<dbReference type="eggNOG" id="COG4188">
    <property type="taxonomic scope" value="Bacteria"/>
</dbReference>
<dbReference type="InterPro" id="IPR010802">
    <property type="entry name" value="DUF1400"/>
</dbReference>
<dbReference type="EMBL" id="CP003607">
    <property type="protein sequence ID" value="AFY85187.1"/>
    <property type="molecule type" value="Genomic_DNA"/>
</dbReference>
<dbReference type="KEGG" id="oac:Oscil6304_5712"/>
<proteinExistence type="predicted"/>
<accession>K9TQQ1</accession>
<dbReference type="OrthoDB" id="454181at2"/>
<dbReference type="InParanoid" id="K9TQQ1"/>
<feature type="domain" description="DUF1400" evidence="1">
    <location>
        <begin position="40"/>
        <end position="165"/>
    </location>
</feature>
<dbReference type="AlphaFoldDB" id="K9TQQ1"/>
<gene>
    <name evidence="2" type="ORF">Oscil6304_5712</name>
</gene>
<protein>
    <recommendedName>
        <fullName evidence="1">DUF1400 domain-containing protein</fullName>
    </recommendedName>
</protein>
<dbReference type="Pfam" id="PF07176">
    <property type="entry name" value="DUF1400"/>
    <property type="match status" value="1"/>
</dbReference>
<dbReference type="HOGENOM" id="CLU_107447_0_0_3"/>
<evidence type="ECO:0000259" key="1">
    <source>
        <dbReference type="Pfam" id="PF07176"/>
    </source>
</evidence>
<evidence type="ECO:0000313" key="3">
    <source>
        <dbReference type="Proteomes" id="UP000010367"/>
    </source>
</evidence>